<evidence type="ECO:0000256" key="3">
    <source>
        <dbReference type="ARBA" id="ARBA00022759"/>
    </source>
</evidence>
<keyword evidence="3 6" id="KW-0255">Endonuclease</keyword>
<keyword evidence="4" id="KW-0378">Hydrolase</keyword>
<dbReference type="InterPro" id="IPR006350">
    <property type="entry name" value="Intron_endoG1"/>
</dbReference>
<organism evidence="6">
    <name type="scientific">Cordyceps confragosa</name>
    <name type="common">Lecanicillium lecanii</name>
    <dbReference type="NCBI Taxonomy" id="2714763"/>
    <lineage>
        <taxon>Eukaryota</taxon>
        <taxon>Fungi</taxon>
        <taxon>Dikarya</taxon>
        <taxon>Ascomycota</taxon>
        <taxon>Pezizomycotina</taxon>
        <taxon>Sordariomycetes</taxon>
        <taxon>Hypocreomycetidae</taxon>
        <taxon>Hypocreales</taxon>
        <taxon>Cordycipitaceae</taxon>
        <taxon>Akanthomyces</taxon>
    </lineage>
</organism>
<dbReference type="InterPro" id="IPR003611">
    <property type="entry name" value="NUMOD3"/>
</dbReference>
<dbReference type="Pfam" id="PF07453">
    <property type="entry name" value="NUMOD1"/>
    <property type="match status" value="1"/>
</dbReference>
<protein>
    <submittedName>
        <fullName evidence="6">GIY-YIG endonuclease</fullName>
    </submittedName>
</protein>
<dbReference type="Pfam" id="PF07460">
    <property type="entry name" value="NUMOD3"/>
    <property type="match status" value="2"/>
</dbReference>
<dbReference type="PROSITE" id="PS50164">
    <property type="entry name" value="GIY_YIG"/>
    <property type="match status" value="1"/>
</dbReference>
<dbReference type="SMART" id="SM00497">
    <property type="entry name" value="IENR1"/>
    <property type="match status" value="1"/>
</dbReference>
<dbReference type="InterPro" id="IPR000305">
    <property type="entry name" value="GIY-YIG_endonuc"/>
</dbReference>
<dbReference type="EMBL" id="EF513092">
    <property type="protein sequence ID" value="ABU24261.1"/>
    <property type="molecule type" value="Genomic_DNA"/>
</dbReference>
<dbReference type="InterPro" id="IPR003647">
    <property type="entry name" value="Intron_nuc_1_rpt"/>
</dbReference>
<geneLocation type="mitochondrion" evidence="6"/>
<evidence type="ECO:0000259" key="5">
    <source>
        <dbReference type="PROSITE" id="PS50164"/>
    </source>
</evidence>
<sequence>MCKYRINLLNSILKNKLLNTKNHDEKIYSSNLRNLLNRRWDVLKWLPKLFKLSYLLIRFKTNFNNKFLSKDFSSKSKDNLIKSNVFIENLSLFFLKNLDDINLFKELLKNKGGLYSFINTVNVKQYIGRAKDFYLRLNEHLKNHKSNAHLQKAFKKYGFENLNWVIYESFTYESKIFDHDALTELETNYIQAFDFSTLYNMKRIATSLFGYKHTDEAIQKMIERFKDKTNHPMFGKTHSEEVLKLISKPGSLNPMFGKTHSKQTKKLMSIKKNKYINGVGIFDLNGNLIKKFNNNIELGDYLNISKVTVGKYLNNHLIYKNTYMFKPIQ</sequence>
<dbReference type="NCBIfam" id="TIGR01453">
    <property type="entry name" value="grpIintron_endo"/>
    <property type="match status" value="1"/>
</dbReference>
<accession>B2BHF5</accession>
<dbReference type="SMART" id="SM00465">
    <property type="entry name" value="GIYc"/>
    <property type="match status" value="1"/>
</dbReference>
<comment type="similarity">
    <text evidence="1">To endonucleases of group I introns of fungi and phage.</text>
</comment>
<evidence type="ECO:0000256" key="2">
    <source>
        <dbReference type="ARBA" id="ARBA00022722"/>
    </source>
</evidence>
<feature type="domain" description="GIY-YIG" evidence="5">
    <location>
        <begin position="110"/>
        <end position="201"/>
    </location>
</feature>
<keyword evidence="6" id="KW-0496">Mitochondrion</keyword>
<evidence type="ECO:0000256" key="1">
    <source>
        <dbReference type="ARBA" id="ARBA00010045"/>
    </source>
</evidence>
<dbReference type="GO" id="GO:0003677">
    <property type="term" value="F:DNA binding"/>
    <property type="evidence" value="ECO:0007669"/>
    <property type="project" value="InterPro"/>
</dbReference>
<dbReference type="Gene3D" id="3.40.1440.10">
    <property type="entry name" value="GIY-YIG endonuclease"/>
    <property type="match status" value="1"/>
</dbReference>
<proteinExistence type="predicted"/>
<dbReference type="InterPro" id="IPR010896">
    <property type="entry name" value="NUMOD1"/>
</dbReference>
<keyword evidence="2" id="KW-0540">Nuclease</keyword>
<dbReference type="SMART" id="SM00496">
    <property type="entry name" value="IENR2"/>
    <property type="match status" value="3"/>
</dbReference>
<dbReference type="InterPro" id="IPR035901">
    <property type="entry name" value="GIY-YIG_endonuc_sf"/>
</dbReference>
<dbReference type="SUPFAM" id="SSF82771">
    <property type="entry name" value="GIY-YIG endonuclease"/>
    <property type="match status" value="1"/>
</dbReference>
<name>B2BHF5_CORDF</name>
<evidence type="ECO:0000313" key="6">
    <source>
        <dbReference type="EMBL" id="ABU24261.1"/>
    </source>
</evidence>
<dbReference type="GO" id="GO:0004519">
    <property type="term" value="F:endonuclease activity"/>
    <property type="evidence" value="ECO:0007669"/>
    <property type="project" value="UniProtKB-KW"/>
</dbReference>
<evidence type="ECO:0000256" key="4">
    <source>
        <dbReference type="ARBA" id="ARBA00022801"/>
    </source>
</evidence>
<dbReference type="Pfam" id="PF01541">
    <property type="entry name" value="GIY-YIG"/>
    <property type="match status" value="1"/>
</dbReference>
<reference evidence="6" key="1">
    <citation type="journal article" date="2008" name="Mycol. Res.">
        <title>Mitochondrial gene sequences alone or combined with ITS region sequences provide firm molecular criteria for the classification of Lecanicillium species.</title>
        <authorList>
            <person name="Kouvelis V.N."/>
            <person name="Sialakouma A."/>
            <person name="Typas M.A."/>
        </authorList>
    </citation>
    <scope>NUCLEOTIDE SEQUENCE</scope>
    <source>
        <strain evidence="6">IMI 317425R</strain>
    </source>
</reference>
<dbReference type="SUPFAM" id="SSF64496">
    <property type="entry name" value="DNA-binding domain of intron-encoded endonucleases"/>
    <property type="match status" value="2"/>
</dbReference>
<dbReference type="AlphaFoldDB" id="B2BHF5"/>
<dbReference type="GO" id="GO:0016787">
    <property type="term" value="F:hydrolase activity"/>
    <property type="evidence" value="ECO:0007669"/>
    <property type="project" value="UniProtKB-KW"/>
</dbReference>